<sequence>MSILWQSALALGLILGLLGIMTVLSRVARRGDWHPELARKIVHVLASGLAIPLPWLFVDDWPVWLVLGLALSAMVAMRTPLLAGPGRALHSVERKSWGDVLLVVSVGLLFLLQGAHPVLYILPLSVVALGDAAAALAGSAYGRNFYLTPDGRKSVEGSTMFLLVTLILAMICLLLLTDMGRGELILAAFCIALFATVIEADSWAGLDNLFLPMGVYLFLVNFYGWPDTGGLMRLVAVALAMPLAYGLSRAAGTTGQIARIHAVALFMILCAVHVWNAVLPGLVLLGHALLLARQGGDGTDRGALNVVTGLAAVSFAFLAIDVPCGASGIGFYGIGCAAIAAGLVSHGLPDMARGLRLGAGLAACGTLWLLWFLLGDLNVGSMAWHAGQEVQAAVLILLAGLLPQVWPALFQRGAEIRITVLGALPALCLYGGNCLLNGGAGT</sequence>
<reference evidence="10 11" key="1">
    <citation type="submission" date="2014-10" db="EMBL/GenBank/DDBJ databases">
        <title>Genome sequence of Ponticoccus sp. strain UMTAT08 isolated from clonal culture of toxic dinoflagellate Alexandrium tamiyavanichii.</title>
        <authorList>
            <person name="Gan H.Y."/>
            <person name="Muhd D.-D."/>
            <person name="Mohd Noor M.E."/>
            <person name="Yeong Y.S."/>
            <person name="Usup G."/>
        </authorList>
    </citation>
    <scope>NUCLEOTIDE SEQUENCE [LARGE SCALE GENOMIC DNA]</scope>
    <source>
        <strain evidence="10 11">UMTAT08</strain>
    </source>
</reference>
<gene>
    <name evidence="10" type="ORF">OA50_01565</name>
</gene>
<proteinExistence type="inferred from homology"/>
<comment type="similarity">
    <text evidence="2">Belongs to the polyprenol kinase family.</text>
</comment>
<evidence type="ECO:0000256" key="8">
    <source>
        <dbReference type="ARBA" id="ARBA00023136"/>
    </source>
</evidence>
<dbReference type="GO" id="GO:0043048">
    <property type="term" value="P:dolichyl monophosphate biosynthetic process"/>
    <property type="evidence" value="ECO:0007669"/>
    <property type="project" value="TreeGrafter"/>
</dbReference>
<feature type="transmembrane region" description="Helical" evidence="9">
    <location>
        <begin position="386"/>
        <end position="406"/>
    </location>
</feature>
<comment type="subcellular location">
    <subcellularLocation>
        <location evidence="1">Endoplasmic reticulum membrane</location>
        <topology evidence="1">Multi-pass membrane protein</topology>
    </subcellularLocation>
</comment>
<dbReference type="RefSeq" id="WP_043139482.1">
    <property type="nucleotide sequence ID" value="NZ_JSUQ01000006.1"/>
</dbReference>
<dbReference type="STRING" id="561184.SAMN05216376_101271"/>
<feature type="transmembrane region" description="Helical" evidence="9">
    <location>
        <begin position="63"/>
        <end position="84"/>
    </location>
</feature>
<feature type="transmembrane region" description="Helical" evidence="9">
    <location>
        <begin position="182"/>
        <end position="198"/>
    </location>
</feature>
<keyword evidence="10" id="KW-0548">Nucleotidyltransferase</keyword>
<keyword evidence="3 10" id="KW-0808">Transferase</keyword>
<feature type="transmembrane region" description="Helical" evidence="9">
    <location>
        <begin position="231"/>
        <end position="248"/>
    </location>
</feature>
<feature type="transmembrane region" description="Helical" evidence="9">
    <location>
        <begin position="329"/>
        <end position="348"/>
    </location>
</feature>
<dbReference type="GO" id="GO:0004168">
    <property type="term" value="F:dolichol kinase activity"/>
    <property type="evidence" value="ECO:0007669"/>
    <property type="project" value="TreeGrafter"/>
</dbReference>
<keyword evidence="6" id="KW-0256">Endoplasmic reticulum</keyword>
<evidence type="ECO:0000256" key="1">
    <source>
        <dbReference type="ARBA" id="ARBA00004477"/>
    </source>
</evidence>
<evidence type="ECO:0000256" key="2">
    <source>
        <dbReference type="ARBA" id="ARBA00010794"/>
    </source>
</evidence>
<feature type="transmembrane region" description="Helical" evidence="9">
    <location>
        <begin position="354"/>
        <end position="374"/>
    </location>
</feature>
<feature type="transmembrane region" description="Helical" evidence="9">
    <location>
        <begin position="37"/>
        <end position="57"/>
    </location>
</feature>
<comment type="caution">
    <text evidence="10">The sequence shown here is derived from an EMBL/GenBank/DDBJ whole genome shotgun (WGS) entry which is preliminary data.</text>
</comment>
<dbReference type="PANTHER" id="PTHR13205">
    <property type="entry name" value="TRANSMEMBRANE PROTEIN 15-RELATED"/>
    <property type="match status" value="1"/>
</dbReference>
<keyword evidence="5" id="KW-0418">Kinase</keyword>
<keyword evidence="8 9" id="KW-0472">Membrane</keyword>
<protein>
    <submittedName>
        <fullName evidence="10">Cytidylyltransferase family protein</fullName>
    </submittedName>
</protein>
<dbReference type="AlphaFoldDB" id="A0A0B3S3N4"/>
<feature type="transmembrane region" description="Helical" evidence="9">
    <location>
        <begin position="260"/>
        <end position="290"/>
    </location>
</feature>
<keyword evidence="4 9" id="KW-0812">Transmembrane</keyword>
<organism evidence="10 11">
    <name type="scientific">Mameliella alba</name>
    <dbReference type="NCBI Taxonomy" id="561184"/>
    <lineage>
        <taxon>Bacteria</taxon>
        <taxon>Pseudomonadati</taxon>
        <taxon>Pseudomonadota</taxon>
        <taxon>Alphaproteobacteria</taxon>
        <taxon>Rhodobacterales</taxon>
        <taxon>Roseobacteraceae</taxon>
        <taxon>Mameliella</taxon>
    </lineage>
</organism>
<dbReference type="EMBL" id="JSUQ01000006">
    <property type="protein sequence ID" value="KHQ53578.1"/>
    <property type="molecule type" value="Genomic_DNA"/>
</dbReference>
<dbReference type="InterPro" id="IPR032974">
    <property type="entry name" value="Polypren_kinase"/>
</dbReference>
<feature type="transmembrane region" description="Helical" evidence="9">
    <location>
        <begin position="418"/>
        <end position="436"/>
    </location>
</feature>
<dbReference type="GO" id="GO:0016779">
    <property type="term" value="F:nucleotidyltransferase activity"/>
    <property type="evidence" value="ECO:0007669"/>
    <property type="project" value="UniProtKB-KW"/>
</dbReference>
<dbReference type="PANTHER" id="PTHR13205:SF15">
    <property type="entry name" value="DOLICHOL KINASE"/>
    <property type="match status" value="1"/>
</dbReference>
<evidence type="ECO:0000256" key="7">
    <source>
        <dbReference type="ARBA" id="ARBA00022989"/>
    </source>
</evidence>
<keyword evidence="7 9" id="KW-1133">Transmembrane helix</keyword>
<evidence type="ECO:0000256" key="4">
    <source>
        <dbReference type="ARBA" id="ARBA00022692"/>
    </source>
</evidence>
<evidence type="ECO:0000256" key="5">
    <source>
        <dbReference type="ARBA" id="ARBA00022777"/>
    </source>
</evidence>
<dbReference type="OrthoDB" id="8149352at2"/>
<evidence type="ECO:0000256" key="6">
    <source>
        <dbReference type="ARBA" id="ARBA00022824"/>
    </source>
</evidence>
<feature type="transmembrane region" description="Helical" evidence="9">
    <location>
        <begin position="6"/>
        <end position="25"/>
    </location>
</feature>
<evidence type="ECO:0000256" key="9">
    <source>
        <dbReference type="SAM" id="Phobius"/>
    </source>
</evidence>
<accession>A0A0B3S3N4</accession>
<evidence type="ECO:0000313" key="10">
    <source>
        <dbReference type="EMBL" id="KHQ53578.1"/>
    </source>
</evidence>
<dbReference type="Proteomes" id="UP000030960">
    <property type="component" value="Unassembled WGS sequence"/>
</dbReference>
<keyword evidence="11" id="KW-1185">Reference proteome</keyword>
<feature type="transmembrane region" description="Helical" evidence="9">
    <location>
        <begin position="159"/>
        <end position="176"/>
    </location>
</feature>
<evidence type="ECO:0000256" key="3">
    <source>
        <dbReference type="ARBA" id="ARBA00022679"/>
    </source>
</evidence>
<name>A0A0B3S3N4_9RHOB</name>
<evidence type="ECO:0000313" key="11">
    <source>
        <dbReference type="Proteomes" id="UP000030960"/>
    </source>
</evidence>